<dbReference type="AlphaFoldDB" id="A0A087DZD4"/>
<reference evidence="1 2" key="1">
    <citation type="submission" date="2014-03" db="EMBL/GenBank/DDBJ databases">
        <title>Genomics of Bifidobacteria.</title>
        <authorList>
            <person name="Ventura M."/>
            <person name="Milani C."/>
            <person name="Lugli G.A."/>
        </authorList>
    </citation>
    <scope>NUCLEOTIDE SEQUENCE [LARGE SCALE GENOMIC DNA]</scope>
    <source>
        <strain evidence="1 2">LMG 11597</strain>
    </source>
</reference>
<protein>
    <submittedName>
        <fullName evidence="1">Transposase</fullName>
    </submittedName>
</protein>
<proteinExistence type="predicted"/>
<name>A0A087DZD4_9BIFI</name>
<gene>
    <name evidence="1" type="ORF">BISU_1997</name>
</gene>
<comment type="caution">
    <text evidence="1">The sequence shown here is derived from an EMBL/GenBank/DDBJ whole genome shotgun (WGS) entry which is preliminary data.</text>
</comment>
<dbReference type="Proteomes" id="UP000029055">
    <property type="component" value="Unassembled WGS sequence"/>
</dbReference>
<dbReference type="EMBL" id="JGZR01000013">
    <property type="protein sequence ID" value="KFJ00885.1"/>
    <property type="molecule type" value="Genomic_DNA"/>
</dbReference>
<sequence>MPDTILQVNQEMLETKLDKLVSEKVEQMLNAMPTICVNMEMQ</sequence>
<evidence type="ECO:0000313" key="2">
    <source>
        <dbReference type="Proteomes" id="UP000029055"/>
    </source>
</evidence>
<dbReference type="RefSeq" id="WP_264298195.1">
    <property type="nucleotide sequence ID" value="NZ_CP062939.1"/>
</dbReference>
<organism evidence="1 2">
    <name type="scientific">Bifidobacterium subtile</name>
    <dbReference type="NCBI Taxonomy" id="77635"/>
    <lineage>
        <taxon>Bacteria</taxon>
        <taxon>Bacillati</taxon>
        <taxon>Actinomycetota</taxon>
        <taxon>Actinomycetes</taxon>
        <taxon>Bifidobacteriales</taxon>
        <taxon>Bifidobacteriaceae</taxon>
        <taxon>Bifidobacterium</taxon>
    </lineage>
</organism>
<keyword evidence="2" id="KW-1185">Reference proteome</keyword>
<evidence type="ECO:0000313" key="1">
    <source>
        <dbReference type="EMBL" id="KFJ00885.1"/>
    </source>
</evidence>
<accession>A0A087DZD4</accession>